<evidence type="ECO:0000313" key="1">
    <source>
        <dbReference type="EMBL" id="GLT21153.1"/>
    </source>
</evidence>
<protein>
    <submittedName>
        <fullName evidence="1">Uncharacterized protein</fullName>
    </submittedName>
</protein>
<organism evidence="1 2">
    <name type="scientific">Zoogloea oryzae</name>
    <dbReference type="NCBI Taxonomy" id="310767"/>
    <lineage>
        <taxon>Bacteria</taxon>
        <taxon>Pseudomonadati</taxon>
        <taxon>Pseudomonadota</taxon>
        <taxon>Betaproteobacteria</taxon>
        <taxon>Rhodocyclales</taxon>
        <taxon>Zoogloeaceae</taxon>
        <taxon>Zoogloea</taxon>
    </lineage>
</organism>
<reference evidence="2" key="1">
    <citation type="journal article" date="2019" name="Int. J. Syst. Evol. Microbiol.">
        <title>The Global Catalogue of Microorganisms (GCM) 10K type strain sequencing project: providing services to taxonomists for standard genome sequencing and annotation.</title>
        <authorList>
            <consortium name="The Broad Institute Genomics Platform"/>
            <consortium name="The Broad Institute Genome Sequencing Center for Infectious Disease"/>
            <person name="Wu L."/>
            <person name="Ma J."/>
        </authorList>
    </citation>
    <scope>NUCLEOTIDE SEQUENCE [LARGE SCALE GENOMIC DNA]</scope>
    <source>
        <strain evidence="2">NBRC 102407</strain>
    </source>
</reference>
<comment type="caution">
    <text evidence="1">The sequence shown here is derived from an EMBL/GenBank/DDBJ whole genome shotgun (WGS) entry which is preliminary data.</text>
</comment>
<keyword evidence="2" id="KW-1185">Reference proteome</keyword>
<accession>A0ABQ6F6I6</accession>
<dbReference type="RefSeq" id="WP_153161849.1">
    <property type="nucleotide sequence ID" value="NZ_BSPX01000004.1"/>
</dbReference>
<gene>
    <name evidence="1" type="ORF">GCM10007933_06050</name>
</gene>
<sequence>MNTLHFHFQLGTALRAILAWLADTTQESRSARLSTMGMAACRRDGYGFEHPGEDHRFR</sequence>
<proteinExistence type="predicted"/>
<evidence type="ECO:0000313" key="2">
    <source>
        <dbReference type="Proteomes" id="UP001157167"/>
    </source>
</evidence>
<dbReference type="Proteomes" id="UP001157167">
    <property type="component" value="Unassembled WGS sequence"/>
</dbReference>
<dbReference type="EMBL" id="BSPX01000004">
    <property type="protein sequence ID" value="GLT21153.1"/>
    <property type="molecule type" value="Genomic_DNA"/>
</dbReference>
<name>A0ABQ6F6I6_9RHOO</name>